<evidence type="ECO:0000313" key="15">
    <source>
        <dbReference type="Proteomes" id="UP000178082"/>
    </source>
</evidence>
<dbReference type="STRING" id="1817883.A3G31_00375"/>
<keyword evidence="2 12" id="KW-0813">Transport</keyword>
<dbReference type="GO" id="GO:0045259">
    <property type="term" value="C:proton-transporting ATP synthase complex"/>
    <property type="evidence" value="ECO:0007669"/>
    <property type="project" value="UniProtKB-KW"/>
</dbReference>
<keyword evidence="9" id="KW-0066">ATP synthesis</keyword>
<comment type="function">
    <text evidence="10">F(1)F(0) ATP synthase produces ATP from ADP in the presence of a proton or sodium gradient. F-type ATPases consist of two structural domains, F(1) containing the extramembraneous catalytic core and F(0) containing the membrane proton channel, linked together by a central stalk and a peripheral stalk. During catalysis, ATP synthesis in the catalytic domain of F(1) is coupled via a rotary mechanism of the central stalk subunits to proton translocation.</text>
</comment>
<reference evidence="14 15" key="1">
    <citation type="journal article" date="2016" name="Nat. Commun.">
        <title>Thousands of microbial genomes shed light on interconnected biogeochemical processes in an aquifer system.</title>
        <authorList>
            <person name="Anantharaman K."/>
            <person name="Brown C.T."/>
            <person name="Hug L.A."/>
            <person name="Sharon I."/>
            <person name="Castelle C.J."/>
            <person name="Probst A.J."/>
            <person name="Thomas B.C."/>
            <person name="Singh A."/>
            <person name="Wilkins M.J."/>
            <person name="Karaoz U."/>
            <person name="Brodie E.L."/>
            <person name="Williams K.H."/>
            <person name="Hubbard S.S."/>
            <person name="Banfield J.F."/>
        </authorList>
    </citation>
    <scope>NUCLEOTIDE SEQUENCE [LARGE SCALE GENOMIC DNA]</scope>
</reference>
<evidence type="ECO:0000256" key="3">
    <source>
        <dbReference type="ARBA" id="ARBA00022547"/>
    </source>
</evidence>
<comment type="similarity">
    <text evidence="1 12">Belongs to the ATPase B chain family.</text>
</comment>
<evidence type="ECO:0000256" key="6">
    <source>
        <dbReference type="ARBA" id="ARBA00022989"/>
    </source>
</evidence>
<dbReference type="GO" id="GO:0012505">
    <property type="term" value="C:endomembrane system"/>
    <property type="evidence" value="ECO:0007669"/>
    <property type="project" value="UniProtKB-SubCell"/>
</dbReference>
<gene>
    <name evidence="14" type="ORF">A3G31_00375</name>
</gene>
<accession>A0A1F7SGE8</accession>
<keyword evidence="5 12" id="KW-0375">Hydrogen ion transport</keyword>
<keyword evidence="6 13" id="KW-1133">Transmembrane helix</keyword>
<dbReference type="PANTHER" id="PTHR33445:SF2">
    <property type="entry name" value="ATP SYNTHASE SUBUNIT B', CHLOROPLASTIC"/>
    <property type="match status" value="1"/>
</dbReference>
<dbReference type="Proteomes" id="UP000178082">
    <property type="component" value="Unassembled WGS sequence"/>
</dbReference>
<dbReference type="PANTHER" id="PTHR33445">
    <property type="entry name" value="ATP SYNTHASE SUBUNIT B', CHLOROPLASTIC"/>
    <property type="match status" value="1"/>
</dbReference>
<sequence>MEKYIVIELNITFFILVANFLLLMFILNKKLFKPMIDHLEQRDNEIKGSFNNAKKMEETSEKKLQEYNLNIKESKKNVLAEQNILRDQALEQQKEVLKSTRQTGEAKVLQVKNEVNQQLEAVRGEFSKIASVIASEISGMVLGRKDKKN</sequence>
<keyword evidence="8 13" id="KW-0472">Membrane</keyword>
<dbReference type="InterPro" id="IPR050059">
    <property type="entry name" value="ATP_synthase_B_chain"/>
</dbReference>
<keyword evidence="3 12" id="KW-0138">CF(0)</keyword>
<dbReference type="GO" id="GO:0015986">
    <property type="term" value="P:proton motive force-driven ATP synthesis"/>
    <property type="evidence" value="ECO:0007669"/>
    <property type="project" value="InterPro"/>
</dbReference>
<evidence type="ECO:0000256" key="4">
    <source>
        <dbReference type="ARBA" id="ARBA00022692"/>
    </source>
</evidence>
<evidence type="ECO:0000256" key="1">
    <source>
        <dbReference type="ARBA" id="ARBA00005513"/>
    </source>
</evidence>
<evidence type="ECO:0000256" key="9">
    <source>
        <dbReference type="ARBA" id="ARBA00023310"/>
    </source>
</evidence>
<evidence type="ECO:0000256" key="12">
    <source>
        <dbReference type="RuleBase" id="RU003848"/>
    </source>
</evidence>
<dbReference type="InterPro" id="IPR002146">
    <property type="entry name" value="ATP_synth_b/b'su_bac/chlpt"/>
</dbReference>
<keyword evidence="7 12" id="KW-0406">Ion transport</keyword>
<dbReference type="CDD" id="cd06503">
    <property type="entry name" value="ATP-synt_Fo_b"/>
    <property type="match status" value="1"/>
</dbReference>
<dbReference type="Pfam" id="PF00430">
    <property type="entry name" value="ATP-synt_B"/>
    <property type="match status" value="1"/>
</dbReference>
<evidence type="ECO:0000256" key="10">
    <source>
        <dbReference type="ARBA" id="ARBA00025198"/>
    </source>
</evidence>
<comment type="caution">
    <text evidence="14">The sequence shown here is derived from an EMBL/GenBank/DDBJ whole genome shotgun (WGS) entry which is preliminary data.</text>
</comment>
<dbReference type="EMBL" id="MGDI01000029">
    <property type="protein sequence ID" value="OGL52839.1"/>
    <property type="molecule type" value="Genomic_DNA"/>
</dbReference>
<comment type="subcellular location">
    <subcellularLocation>
        <location evidence="11">Endomembrane system</location>
        <topology evidence="11">Single-pass membrane protein</topology>
    </subcellularLocation>
</comment>
<keyword evidence="4 12" id="KW-0812">Transmembrane</keyword>
<dbReference type="AlphaFoldDB" id="A0A1F7SGE8"/>
<evidence type="ECO:0000256" key="11">
    <source>
        <dbReference type="ARBA" id="ARBA00037847"/>
    </source>
</evidence>
<evidence type="ECO:0000256" key="8">
    <source>
        <dbReference type="ARBA" id="ARBA00023136"/>
    </source>
</evidence>
<proteinExistence type="inferred from homology"/>
<evidence type="ECO:0000256" key="5">
    <source>
        <dbReference type="ARBA" id="ARBA00022781"/>
    </source>
</evidence>
<evidence type="ECO:0008006" key="16">
    <source>
        <dbReference type="Google" id="ProtNLM"/>
    </source>
</evidence>
<feature type="transmembrane region" description="Helical" evidence="13">
    <location>
        <begin position="6"/>
        <end position="27"/>
    </location>
</feature>
<organism evidence="14 15">
    <name type="scientific">Candidatus Schekmanbacteria bacterium RIFCSPLOWO2_12_FULL_38_15</name>
    <dbReference type="NCBI Taxonomy" id="1817883"/>
    <lineage>
        <taxon>Bacteria</taxon>
        <taxon>Candidatus Schekmaniibacteriota</taxon>
    </lineage>
</organism>
<dbReference type="GO" id="GO:0046961">
    <property type="term" value="F:proton-transporting ATPase activity, rotational mechanism"/>
    <property type="evidence" value="ECO:0007669"/>
    <property type="project" value="TreeGrafter"/>
</dbReference>
<name>A0A1F7SGE8_9BACT</name>
<evidence type="ECO:0000256" key="13">
    <source>
        <dbReference type="SAM" id="Phobius"/>
    </source>
</evidence>
<evidence type="ECO:0000313" key="14">
    <source>
        <dbReference type="EMBL" id="OGL52839.1"/>
    </source>
</evidence>
<evidence type="ECO:0000256" key="7">
    <source>
        <dbReference type="ARBA" id="ARBA00023065"/>
    </source>
</evidence>
<protein>
    <recommendedName>
        <fullName evidence="16">ATP synthase subunit b</fullName>
    </recommendedName>
</protein>
<evidence type="ECO:0000256" key="2">
    <source>
        <dbReference type="ARBA" id="ARBA00022448"/>
    </source>
</evidence>